<keyword evidence="1" id="KW-0175">Coiled coil</keyword>
<dbReference type="PANTHER" id="PTHR28260:SF1">
    <property type="entry name" value="SPINDLE POLE BODY COMPONENT SPC105"/>
    <property type="match status" value="1"/>
</dbReference>
<feature type="compositionally biased region" description="Low complexity" evidence="2">
    <location>
        <begin position="176"/>
        <end position="190"/>
    </location>
</feature>
<dbReference type="GO" id="GO:0000776">
    <property type="term" value="C:kinetochore"/>
    <property type="evidence" value="ECO:0007669"/>
    <property type="project" value="TreeGrafter"/>
</dbReference>
<evidence type="ECO:0000256" key="2">
    <source>
        <dbReference type="SAM" id="MobiDB-lite"/>
    </source>
</evidence>
<evidence type="ECO:0000259" key="3">
    <source>
        <dbReference type="SMART" id="SM00787"/>
    </source>
</evidence>
<dbReference type="EMBL" id="ML996085">
    <property type="protein sequence ID" value="KAF2153275.1"/>
    <property type="molecule type" value="Genomic_DNA"/>
</dbReference>
<feature type="compositionally biased region" description="Low complexity" evidence="2">
    <location>
        <begin position="609"/>
        <end position="629"/>
    </location>
</feature>
<reference evidence="4" key="1">
    <citation type="journal article" date="2020" name="Stud. Mycol.">
        <title>101 Dothideomycetes genomes: a test case for predicting lifestyles and emergence of pathogens.</title>
        <authorList>
            <person name="Haridas S."/>
            <person name="Albert R."/>
            <person name="Binder M."/>
            <person name="Bloem J."/>
            <person name="Labutti K."/>
            <person name="Salamov A."/>
            <person name="Andreopoulos B."/>
            <person name="Baker S."/>
            <person name="Barry K."/>
            <person name="Bills G."/>
            <person name="Bluhm B."/>
            <person name="Cannon C."/>
            <person name="Castanera R."/>
            <person name="Culley D."/>
            <person name="Daum C."/>
            <person name="Ezra D."/>
            <person name="Gonzalez J."/>
            <person name="Henrissat B."/>
            <person name="Kuo A."/>
            <person name="Liang C."/>
            <person name="Lipzen A."/>
            <person name="Lutzoni F."/>
            <person name="Magnuson J."/>
            <person name="Mondo S."/>
            <person name="Nolan M."/>
            <person name="Ohm R."/>
            <person name="Pangilinan J."/>
            <person name="Park H.-J."/>
            <person name="Ramirez L."/>
            <person name="Alfaro M."/>
            <person name="Sun H."/>
            <person name="Tritt A."/>
            <person name="Yoshinaga Y."/>
            <person name="Zwiers L.-H."/>
            <person name="Turgeon B."/>
            <person name="Goodwin S."/>
            <person name="Spatafora J."/>
            <person name="Crous P."/>
            <person name="Grigoriev I."/>
        </authorList>
    </citation>
    <scope>NUCLEOTIDE SEQUENCE</scope>
    <source>
        <strain evidence="4">CBS 260.36</strain>
    </source>
</reference>
<feature type="coiled-coil region" evidence="1">
    <location>
        <begin position="985"/>
        <end position="1058"/>
    </location>
</feature>
<evidence type="ECO:0000313" key="4">
    <source>
        <dbReference type="EMBL" id="KAF2153275.1"/>
    </source>
</evidence>
<feature type="region of interest" description="Disordered" evidence="2">
    <location>
        <begin position="376"/>
        <end position="435"/>
    </location>
</feature>
<feature type="compositionally biased region" description="Low complexity" evidence="2">
    <location>
        <begin position="283"/>
        <end position="298"/>
    </location>
</feature>
<feature type="compositionally biased region" description="Polar residues" evidence="2">
    <location>
        <begin position="664"/>
        <end position="689"/>
    </location>
</feature>
<feature type="compositionally biased region" description="Acidic residues" evidence="2">
    <location>
        <begin position="132"/>
        <end position="141"/>
    </location>
</feature>
<dbReference type="PANTHER" id="PTHR28260">
    <property type="entry name" value="SPINDLE POLE BODY COMPONENT SPC105"/>
    <property type="match status" value="1"/>
</dbReference>
<dbReference type="Pfam" id="PF15402">
    <property type="entry name" value="MELT_2"/>
    <property type="match status" value="5"/>
</dbReference>
<feature type="compositionally biased region" description="Polar residues" evidence="2">
    <location>
        <begin position="784"/>
        <end position="794"/>
    </location>
</feature>
<dbReference type="Pfam" id="PF08317">
    <property type="entry name" value="Spc7"/>
    <property type="match status" value="1"/>
</dbReference>
<feature type="compositionally biased region" description="Low complexity" evidence="2">
    <location>
        <begin position="227"/>
        <end position="242"/>
    </location>
</feature>
<feature type="compositionally biased region" description="Low complexity" evidence="2">
    <location>
        <begin position="10"/>
        <end position="29"/>
    </location>
</feature>
<dbReference type="InterPro" id="IPR033338">
    <property type="entry name" value="Spc105/Spc7"/>
</dbReference>
<sequence>MAELLNKENVSPSLHSSSPVKSASTSPTKSSRKGARSKSIGPDGILGSQKTTSPDKDRRKSSFAPPVKSILPSKEDEAKRREARRKSLANRRVSFAPEATLHTWDVIEYMREATTSSTSSGDSRRTSRTSEDGDDESDDESVPATPEDQARAQQKKRRRSSVIPPLNFNDPDDIYSSSPVSGSSPLSGSEEGSDVEESEEEGEDEIVDENTGAMSLVSADNTADITSQSMQSNSASSVASVASDSSALLLASLRQAAQQAGTRGPEYDEFGDGYDELPEWSEEQQQQQQEQRSWTEQQGMLTPMAKNLIAVQDQENVNPFSPAFRAHAGRPSTIAEEEEDEEDMSMDMDMTCAVGGMRGSREAETSAEDMTMDFTQVGGKIYDPSPIKSAAKRRRSTTEAGSPMTFGNKSVNENEDMGRAAKRRRSSGVRSSLGDGTMDFTSAFGAIRPSQQEEVADATMEFTTAIGNIVRSQSPLKVSRRQSVRRRRSSVQSVLSMDQTMDFTTAVGAIRQSQLSPAKSIPEEDSNEELSMELTTALGNIAEEAPLPSRPTTPKHLSSPVQADPPTTPKDQDRFKEANDLSAKKLLTPIFVREAEVSPQAASTQTEQSPIRSAKKAAPPSPVKASISPTRTPLQLPPPKSPGIRTPSASPQRSFYPELPEAKSTLTPTPSPRKTPSASTHTTPRNIPSTPERKSSPVKPLSSPFKASTSPAVKAEPIRSPVRVSPKKVTSHPTPNMLDSIRAMSTPRKETSAPATTPLKRLKEMTPRKTPLRTPLAQKRTPRATATQKVQFSSIPEEPQQDEATQQLHAELAAAATPGPPVTLGSFLDAAGVKFMDITASKRRHTVAPTPGKSTPAADATFADEVAAGCSTLPELDLYAHSCRELKKYMSEGKEFLAQLEEEVAADPPPFMRAYVRGTAGQRALWDVMVSGVKARARATSRELWYGWRTQLLLGLQEGLAGIERGLEGDEKELRRRKEVVDGALPEALNERERLRMELEGLLERARMSEAEDKEALDAAREELVETDAVVVEQREVLRKLREELEEQERVAEMLIDTKAEAVAATEEAIRVREASRGISKEEVAAYQASVTALEKSTKWSVAAATGSSLTMTYRSALQLYFNPSAFLPGTSTTATLSRSPSKQAATNAPISLTYIADNEPLTTEKRFFLQLLRAQLHMIDQSSTSARSLLAFVSGGWDTAEAVAETVRKVQLEHPVDVKILSDENLGVEVSMLLAEVQTKVSLAFEVQACVAEDGPEMKLETCTATSGRVIYGEQYKEGKMGEFLGQRVGKAMEGAETAVRELRTRLEKTGRKS</sequence>
<dbReference type="GO" id="GO:0007094">
    <property type="term" value="P:mitotic spindle assembly checkpoint signaling"/>
    <property type="evidence" value="ECO:0007669"/>
    <property type="project" value="TreeGrafter"/>
</dbReference>
<feature type="compositionally biased region" description="Acidic residues" evidence="2">
    <location>
        <begin position="335"/>
        <end position="346"/>
    </location>
</feature>
<feature type="region of interest" description="Disordered" evidence="2">
    <location>
        <begin position="594"/>
        <end position="805"/>
    </location>
</feature>
<accession>A0A9P4J382</accession>
<dbReference type="GO" id="GO:1990758">
    <property type="term" value="P:mitotic sister chromatid biorientation"/>
    <property type="evidence" value="ECO:0007669"/>
    <property type="project" value="TreeGrafter"/>
</dbReference>
<evidence type="ECO:0000313" key="5">
    <source>
        <dbReference type="Proteomes" id="UP000799439"/>
    </source>
</evidence>
<feature type="domain" description="Spc7 kinetochore protein" evidence="3">
    <location>
        <begin position="807"/>
        <end position="1123"/>
    </location>
</feature>
<dbReference type="Proteomes" id="UP000799439">
    <property type="component" value="Unassembled WGS sequence"/>
</dbReference>
<feature type="compositionally biased region" description="Basic and acidic residues" evidence="2">
    <location>
        <begin position="122"/>
        <end position="131"/>
    </location>
</feature>
<feature type="compositionally biased region" description="Acidic residues" evidence="2">
    <location>
        <begin position="267"/>
        <end position="282"/>
    </location>
</feature>
<dbReference type="Pfam" id="PF18210">
    <property type="entry name" value="Knl1_RWD_C"/>
    <property type="match status" value="1"/>
</dbReference>
<gene>
    <name evidence="4" type="ORF">K461DRAFT_327652</name>
</gene>
<name>A0A9P4J382_9PEZI</name>
<feature type="region of interest" description="Disordered" evidence="2">
    <location>
        <begin position="255"/>
        <end position="301"/>
    </location>
</feature>
<dbReference type="OrthoDB" id="5592879at2759"/>
<comment type="caution">
    <text evidence="4">The sequence shown here is derived from an EMBL/GenBank/DDBJ whole genome shotgun (WGS) entry which is preliminary data.</text>
</comment>
<proteinExistence type="predicted"/>
<dbReference type="InterPro" id="IPR013253">
    <property type="entry name" value="Spc7_domain"/>
</dbReference>
<feature type="region of interest" description="Disordered" evidence="2">
    <location>
        <begin position="321"/>
        <end position="346"/>
    </location>
</feature>
<feature type="compositionally biased region" description="Basic and acidic residues" evidence="2">
    <location>
        <begin position="570"/>
        <end position="581"/>
    </location>
</feature>
<feature type="compositionally biased region" description="Basic residues" evidence="2">
    <location>
        <begin position="478"/>
        <end position="489"/>
    </location>
</feature>
<feature type="region of interest" description="Disordered" evidence="2">
    <location>
        <begin position="513"/>
        <end position="581"/>
    </location>
</feature>
<feature type="region of interest" description="Disordered" evidence="2">
    <location>
        <begin position="1"/>
        <end position="242"/>
    </location>
</feature>
<dbReference type="GO" id="GO:0034501">
    <property type="term" value="P:protein localization to kinetochore"/>
    <property type="evidence" value="ECO:0007669"/>
    <property type="project" value="TreeGrafter"/>
</dbReference>
<keyword evidence="5" id="KW-1185">Reference proteome</keyword>
<organism evidence="4 5">
    <name type="scientific">Myriangium duriaei CBS 260.36</name>
    <dbReference type="NCBI Taxonomy" id="1168546"/>
    <lineage>
        <taxon>Eukaryota</taxon>
        <taxon>Fungi</taxon>
        <taxon>Dikarya</taxon>
        <taxon>Ascomycota</taxon>
        <taxon>Pezizomycotina</taxon>
        <taxon>Dothideomycetes</taxon>
        <taxon>Dothideomycetidae</taxon>
        <taxon>Myriangiales</taxon>
        <taxon>Myriangiaceae</taxon>
        <taxon>Myriangium</taxon>
    </lineage>
</organism>
<dbReference type="SMART" id="SM00787">
    <property type="entry name" value="Spc7"/>
    <property type="match status" value="1"/>
</dbReference>
<feature type="compositionally biased region" description="Acidic residues" evidence="2">
    <location>
        <begin position="191"/>
        <end position="208"/>
    </location>
</feature>
<feature type="region of interest" description="Disordered" evidence="2">
    <location>
        <begin position="473"/>
        <end position="493"/>
    </location>
</feature>
<protein>
    <submittedName>
        <fullName evidence="4">Spc7-domain-containing protein</fullName>
    </submittedName>
</protein>
<dbReference type="SMART" id="SM01315">
    <property type="entry name" value="Spc7_N"/>
    <property type="match status" value="1"/>
</dbReference>
<dbReference type="InterPro" id="IPR040850">
    <property type="entry name" value="Knl1_RWD_C"/>
</dbReference>
<feature type="compositionally biased region" description="Polar residues" evidence="2">
    <location>
        <begin position="550"/>
        <end position="561"/>
    </location>
</feature>
<evidence type="ECO:0000256" key="1">
    <source>
        <dbReference type="SAM" id="Coils"/>
    </source>
</evidence>